<feature type="transmembrane region" description="Helical" evidence="1">
    <location>
        <begin position="109"/>
        <end position="128"/>
    </location>
</feature>
<dbReference type="STRING" id="1237149.C900_00310"/>
<organism evidence="2 3">
    <name type="scientific">Fulvivirga imtechensis AK7</name>
    <dbReference type="NCBI Taxonomy" id="1237149"/>
    <lineage>
        <taxon>Bacteria</taxon>
        <taxon>Pseudomonadati</taxon>
        <taxon>Bacteroidota</taxon>
        <taxon>Cytophagia</taxon>
        <taxon>Cytophagales</taxon>
        <taxon>Fulvivirgaceae</taxon>
        <taxon>Fulvivirga</taxon>
    </lineage>
</organism>
<sequence>MKVPRVKLPGARGQEEITHVSLWIDTYDDIFSGFDPRSFSERALSDDFIMQVRKVSKEIRTKISVLKLLVPAGTQHTEHERMIRKRLQNYFYNMYQQLYEEYRSVKVRGVYFTISGLSLMIIASYLSYLNLADFYTSLLLVLSEPGGWFLFWTGLDHLVTFSRSQKNEMDFYTRMSNVHVEFGAYGSGSQ</sequence>
<dbReference type="RefSeq" id="WP_009583219.1">
    <property type="nucleotide sequence ID" value="NZ_AMZN01000111.1"/>
</dbReference>
<proteinExistence type="predicted"/>
<dbReference type="EMBL" id="AMZN01000111">
    <property type="protein sequence ID" value="ELR68476.1"/>
    <property type="molecule type" value="Genomic_DNA"/>
</dbReference>
<evidence type="ECO:0000313" key="2">
    <source>
        <dbReference type="EMBL" id="ELR68476.1"/>
    </source>
</evidence>
<keyword evidence="1" id="KW-0812">Transmembrane</keyword>
<dbReference type="AlphaFoldDB" id="L8JHY0"/>
<name>L8JHY0_9BACT</name>
<comment type="caution">
    <text evidence="2">The sequence shown here is derived from an EMBL/GenBank/DDBJ whole genome shotgun (WGS) entry which is preliminary data.</text>
</comment>
<keyword evidence="3" id="KW-1185">Reference proteome</keyword>
<gene>
    <name evidence="2" type="ORF">C900_00310</name>
</gene>
<dbReference type="Proteomes" id="UP000011135">
    <property type="component" value="Unassembled WGS sequence"/>
</dbReference>
<accession>L8JHY0</accession>
<protein>
    <submittedName>
        <fullName evidence="2">Uncharacterized protein</fullName>
    </submittedName>
</protein>
<keyword evidence="1" id="KW-0472">Membrane</keyword>
<keyword evidence="1" id="KW-1133">Transmembrane helix</keyword>
<evidence type="ECO:0000256" key="1">
    <source>
        <dbReference type="SAM" id="Phobius"/>
    </source>
</evidence>
<evidence type="ECO:0000313" key="3">
    <source>
        <dbReference type="Proteomes" id="UP000011135"/>
    </source>
</evidence>
<dbReference type="OrthoDB" id="1493650at2"/>
<feature type="transmembrane region" description="Helical" evidence="1">
    <location>
        <begin position="134"/>
        <end position="155"/>
    </location>
</feature>
<reference evidence="2 3" key="1">
    <citation type="submission" date="2012-12" db="EMBL/GenBank/DDBJ databases">
        <title>Genome assembly of Fulvivirga imtechensis AK7.</title>
        <authorList>
            <person name="Nupur N."/>
            <person name="Khatri I."/>
            <person name="Kumar R."/>
            <person name="Subramanian S."/>
            <person name="Pinnaka A."/>
        </authorList>
    </citation>
    <scope>NUCLEOTIDE SEQUENCE [LARGE SCALE GENOMIC DNA]</scope>
    <source>
        <strain evidence="2 3">AK7</strain>
    </source>
</reference>